<dbReference type="RefSeq" id="WP_205156196.1">
    <property type="nucleotide sequence ID" value="NZ_JACLYY010000011.1"/>
</dbReference>
<evidence type="ECO:0000259" key="7">
    <source>
        <dbReference type="Pfam" id="PF02836"/>
    </source>
</evidence>
<feature type="region of interest" description="Disordered" evidence="5">
    <location>
        <begin position="586"/>
        <end position="628"/>
    </location>
</feature>
<name>A0ABS2EAR1_9FIRM</name>
<protein>
    <submittedName>
        <fullName evidence="9">Glycoside hydrolase family 2 protein</fullName>
    </submittedName>
</protein>
<dbReference type="SUPFAM" id="SSF49785">
    <property type="entry name" value="Galactose-binding domain-like"/>
    <property type="match status" value="1"/>
</dbReference>
<dbReference type="Proteomes" id="UP000716906">
    <property type="component" value="Unassembled WGS sequence"/>
</dbReference>
<dbReference type="InterPro" id="IPR006103">
    <property type="entry name" value="Glyco_hydro_2_cat"/>
</dbReference>
<proteinExistence type="inferred from homology"/>
<dbReference type="InterPro" id="IPR013783">
    <property type="entry name" value="Ig-like_fold"/>
</dbReference>
<comment type="similarity">
    <text evidence="1 4">Belongs to the glycosyl hydrolase 2 family.</text>
</comment>
<dbReference type="PRINTS" id="PR00132">
    <property type="entry name" value="GLHYDRLASE2"/>
</dbReference>
<dbReference type="Pfam" id="PF02836">
    <property type="entry name" value="Glyco_hydro_2_C"/>
    <property type="match status" value="1"/>
</dbReference>
<evidence type="ECO:0000256" key="2">
    <source>
        <dbReference type="ARBA" id="ARBA00022801"/>
    </source>
</evidence>
<dbReference type="InterPro" id="IPR006101">
    <property type="entry name" value="Glyco_hydro_2"/>
</dbReference>
<evidence type="ECO:0000259" key="8">
    <source>
        <dbReference type="Pfam" id="PF02837"/>
    </source>
</evidence>
<dbReference type="InterPro" id="IPR023230">
    <property type="entry name" value="Glyco_hydro_2_CS"/>
</dbReference>
<evidence type="ECO:0000313" key="10">
    <source>
        <dbReference type="Proteomes" id="UP000716906"/>
    </source>
</evidence>
<dbReference type="Gene3D" id="2.60.120.260">
    <property type="entry name" value="Galactose-binding domain-like"/>
    <property type="match status" value="1"/>
</dbReference>
<dbReference type="Pfam" id="PF00703">
    <property type="entry name" value="Glyco_hydro_2"/>
    <property type="match status" value="1"/>
</dbReference>
<keyword evidence="3 4" id="KW-0326">Glycosidase</keyword>
<feature type="domain" description="Glycoside hydrolase family 2 catalytic" evidence="7">
    <location>
        <begin position="255"/>
        <end position="525"/>
    </location>
</feature>
<dbReference type="Pfam" id="PF02837">
    <property type="entry name" value="Glyco_hydro_2_N"/>
    <property type="match status" value="1"/>
</dbReference>
<evidence type="ECO:0000256" key="1">
    <source>
        <dbReference type="ARBA" id="ARBA00007401"/>
    </source>
</evidence>
<feature type="domain" description="Glycosyl hydrolases family 2 sugar binding" evidence="8">
    <location>
        <begin position="43"/>
        <end position="152"/>
    </location>
</feature>
<keyword evidence="10" id="KW-1185">Reference proteome</keyword>
<organism evidence="9 10">
    <name type="scientific">Faecalicatena fissicatena</name>
    <dbReference type="NCBI Taxonomy" id="290055"/>
    <lineage>
        <taxon>Bacteria</taxon>
        <taxon>Bacillati</taxon>
        <taxon>Bacillota</taxon>
        <taxon>Clostridia</taxon>
        <taxon>Lachnospirales</taxon>
        <taxon>Lachnospiraceae</taxon>
        <taxon>Faecalicatena</taxon>
    </lineage>
</organism>
<accession>A0ABS2EAR1</accession>
<evidence type="ECO:0000256" key="3">
    <source>
        <dbReference type="ARBA" id="ARBA00023295"/>
    </source>
</evidence>
<dbReference type="PROSITE" id="PS00719">
    <property type="entry name" value="GLYCOSYL_HYDROL_F2_1"/>
    <property type="match status" value="1"/>
</dbReference>
<dbReference type="InterPro" id="IPR051913">
    <property type="entry name" value="GH2_Domain-Containing"/>
</dbReference>
<dbReference type="EMBL" id="JACLYY010000011">
    <property type="protein sequence ID" value="MBM6738725.1"/>
    <property type="molecule type" value="Genomic_DNA"/>
</dbReference>
<dbReference type="PANTHER" id="PTHR42732:SF1">
    <property type="entry name" value="BETA-MANNOSIDASE"/>
    <property type="match status" value="1"/>
</dbReference>
<dbReference type="Gene3D" id="2.60.40.10">
    <property type="entry name" value="Immunoglobulins"/>
    <property type="match status" value="2"/>
</dbReference>
<comment type="caution">
    <text evidence="9">The sequence shown here is derived from an EMBL/GenBank/DDBJ whole genome shotgun (WGS) entry which is preliminary data.</text>
</comment>
<dbReference type="InterPro" id="IPR036156">
    <property type="entry name" value="Beta-gal/glucu_dom_sf"/>
</dbReference>
<reference evidence="9 10" key="1">
    <citation type="journal article" date="2021" name="Sci. Rep.">
        <title>The distribution of antibiotic resistance genes in chicken gut microbiota commensals.</title>
        <authorList>
            <person name="Juricova H."/>
            <person name="Matiasovicova J."/>
            <person name="Kubasova T."/>
            <person name="Cejkova D."/>
            <person name="Rychlik I."/>
        </authorList>
    </citation>
    <scope>NUCLEOTIDE SEQUENCE [LARGE SCALE GENOMIC DNA]</scope>
    <source>
        <strain evidence="9 10">An773</strain>
    </source>
</reference>
<evidence type="ECO:0000313" key="9">
    <source>
        <dbReference type="EMBL" id="MBM6738725.1"/>
    </source>
</evidence>
<dbReference type="Gene3D" id="3.20.20.80">
    <property type="entry name" value="Glycosidases"/>
    <property type="match status" value="1"/>
</dbReference>
<gene>
    <name evidence="9" type="ORF">H7U36_11560</name>
</gene>
<dbReference type="SUPFAM" id="SSF51445">
    <property type="entry name" value="(Trans)glycosidases"/>
    <property type="match status" value="1"/>
</dbReference>
<dbReference type="InterPro" id="IPR006102">
    <property type="entry name" value="Ig-like_GH2"/>
</dbReference>
<dbReference type="InterPro" id="IPR008979">
    <property type="entry name" value="Galactose-bd-like_sf"/>
</dbReference>
<evidence type="ECO:0000259" key="6">
    <source>
        <dbReference type="Pfam" id="PF00703"/>
    </source>
</evidence>
<feature type="domain" description="Glycoside hydrolase family 2 immunoglobulin-like beta-sandwich" evidence="6">
    <location>
        <begin position="159"/>
        <end position="252"/>
    </location>
</feature>
<keyword evidence="2 4" id="KW-0378">Hydrolase</keyword>
<dbReference type="SUPFAM" id="SSF49303">
    <property type="entry name" value="beta-Galactosidase/glucuronidase domain"/>
    <property type="match status" value="1"/>
</dbReference>
<dbReference type="PANTHER" id="PTHR42732">
    <property type="entry name" value="BETA-GALACTOSIDASE"/>
    <property type="match status" value="1"/>
</dbReference>
<dbReference type="InterPro" id="IPR017853">
    <property type="entry name" value="GH"/>
</dbReference>
<sequence length="802" mass="90931">MRYQINHNWYFTQHYTGSLNSMPSERLEELERVQLPHTVKMLPLRYCNEKDYQMVSAYIKELDIPRDWEGKSVTLTLEGAAHQAEVYCNGKSAGVHGCGYTAFEVELSGLLRYGQTNRIVVKVDSRETLDIPPFGYVVDYLTYGGIYRPVYLEVKEKIHFRDVFVMPDDRKHLEVKLEAEGARGCQIRARVLGEDGEIFARLEEQGFQDHFHMHVPRAGLWDTEHPRLYTLHLELLKFGNVMDTEEVRFGFRRIEMKPDGCWLNGNRVKIRGLNRHQSWPYMGYAAPARAQRLDADILKYELGCNAVRTSHYPQSHAFIDRCDELGLLVFTEIPGWQHIGGEEWKEQAVRNTEEMIRQYRNHPSIFMWGVRINESQDDDGLYQRTVETARSLDPTRPTGGVRYLKKSHLLEDVYTYNDFSHTGDNPGCDAKAAVTPDMEKAYFITEYNGHMFPTKAFDDEEHRKEHAMRHVRVLDSAASHADIGGTFGWCMFDYNTHKDFGSGDKICYHGVLDMFRNPKLAASVYASCQEDRPVLAVSSTMSIGDHPAGQIGEVAVFTNGDRVRLYKNDALAGEYFPTRKYPHLSHPPVLIGGESPAERTAPGADASQAKTSGTDGGRAEAGQADERRSGGLTGWLRRLYEAVLGRKEQPEMDVNGEASSQEETDEYMGSWGVETAVWRFQALRGDQVIRTVTISPVEKIHLEGICDTDVLTDDDTWDMATIRLRAVDQNGNLAPYAHDVLRFETEGCIELEGPALAALEGGMSGCYVRTRGEEGTGSLTVYRGEEKELIFAFDVKAHRDKL</sequence>
<evidence type="ECO:0000256" key="5">
    <source>
        <dbReference type="SAM" id="MobiDB-lite"/>
    </source>
</evidence>
<evidence type="ECO:0000256" key="4">
    <source>
        <dbReference type="RuleBase" id="RU361154"/>
    </source>
</evidence>
<dbReference type="InterPro" id="IPR006104">
    <property type="entry name" value="Glyco_hydro_2_N"/>
</dbReference>
<dbReference type="GO" id="GO:0016787">
    <property type="term" value="F:hydrolase activity"/>
    <property type="evidence" value="ECO:0007669"/>
    <property type="project" value="UniProtKB-KW"/>
</dbReference>